<evidence type="ECO:0000256" key="1">
    <source>
        <dbReference type="ARBA" id="ARBA00023235"/>
    </source>
</evidence>
<dbReference type="EMBL" id="JAMDMX010000001">
    <property type="protein sequence ID" value="MCY9691338.1"/>
    <property type="molecule type" value="Genomic_DNA"/>
</dbReference>
<organism evidence="3 4">
    <name type="scientific">Paenibacillus alginolyticus</name>
    <dbReference type="NCBI Taxonomy" id="59839"/>
    <lineage>
        <taxon>Bacteria</taxon>
        <taxon>Bacillati</taxon>
        <taxon>Bacillota</taxon>
        <taxon>Bacilli</taxon>
        <taxon>Bacillales</taxon>
        <taxon>Paenibacillaceae</taxon>
        <taxon>Paenibacillus</taxon>
    </lineage>
</organism>
<dbReference type="PANTHER" id="PTHR39193:SF1">
    <property type="entry name" value="5-DEOXY-GLUCURONATE ISOMERASE"/>
    <property type="match status" value="1"/>
</dbReference>
<reference evidence="3 4" key="1">
    <citation type="submission" date="2022-05" db="EMBL/GenBank/DDBJ databases">
        <title>Genome Sequencing of Bee-Associated Microbes.</title>
        <authorList>
            <person name="Dunlap C."/>
        </authorList>
    </citation>
    <scope>NUCLEOTIDE SEQUENCE [LARGE SCALE GENOMIC DNA]</scope>
    <source>
        <strain evidence="3 4">NRRL B-14421</strain>
    </source>
</reference>
<dbReference type="RefSeq" id="WP_029198137.1">
    <property type="nucleotide sequence ID" value="NZ_JAMDMW010000131.1"/>
</dbReference>
<dbReference type="PIRSF" id="PIRSF036628">
    <property type="entry name" value="IolB"/>
    <property type="match status" value="1"/>
</dbReference>
<evidence type="ECO:0000313" key="3">
    <source>
        <dbReference type="EMBL" id="MCY9691338.1"/>
    </source>
</evidence>
<dbReference type="NCBIfam" id="TIGR04378">
    <property type="entry name" value="myo_inos_iolB"/>
    <property type="match status" value="1"/>
</dbReference>
<keyword evidence="4" id="KW-1185">Reference proteome</keyword>
<dbReference type="PANTHER" id="PTHR39193">
    <property type="entry name" value="5-DEOXY-GLUCURONATE ISOMERASE"/>
    <property type="match status" value="1"/>
</dbReference>
<dbReference type="SUPFAM" id="SSF51182">
    <property type="entry name" value="RmlC-like cupins"/>
    <property type="match status" value="1"/>
</dbReference>
<evidence type="ECO:0000256" key="2">
    <source>
        <dbReference type="NCBIfam" id="TIGR04378"/>
    </source>
</evidence>
<evidence type="ECO:0000313" key="4">
    <source>
        <dbReference type="Proteomes" id="UP001527099"/>
    </source>
</evidence>
<dbReference type="InterPro" id="IPR014710">
    <property type="entry name" value="RmlC-like_jellyroll"/>
</dbReference>
<accession>A0ABT4G596</accession>
<keyword evidence="1 3" id="KW-0413">Isomerase</keyword>
<gene>
    <name evidence="3" type="primary">iolB</name>
    <name evidence="3" type="ORF">M5X19_00100</name>
</gene>
<dbReference type="Pfam" id="PF04962">
    <property type="entry name" value="KduI"/>
    <property type="match status" value="1"/>
</dbReference>
<comment type="caution">
    <text evidence="3">The sequence shown here is derived from an EMBL/GenBank/DDBJ whole genome shotgun (WGS) entry which is preliminary data.</text>
</comment>
<dbReference type="InterPro" id="IPR024203">
    <property type="entry name" value="Deoxy-glucuronate_isom_IolB"/>
</dbReference>
<name>A0ABT4G596_9BACL</name>
<dbReference type="InterPro" id="IPR011051">
    <property type="entry name" value="RmlC_Cupin_sf"/>
</dbReference>
<dbReference type="Gene3D" id="2.60.120.10">
    <property type="entry name" value="Jelly Rolls"/>
    <property type="match status" value="2"/>
</dbReference>
<dbReference type="Proteomes" id="UP001527099">
    <property type="component" value="Unassembled WGS sequence"/>
</dbReference>
<proteinExistence type="predicted"/>
<protein>
    <recommendedName>
        <fullName evidence="2">5-deoxy-glucuronate isomerase</fullName>
        <ecNumber evidence="2">5.3.1.30</ecNumber>
    </recommendedName>
</protein>
<dbReference type="GO" id="GO:0102482">
    <property type="term" value="F:5-deoxy-D-glucuronate isomerase activity"/>
    <property type="evidence" value="ECO:0007669"/>
    <property type="project" value="UniProtKB-EC"/>
</dbReference>
<sequence length="264" mass="30535">MSHLFKENVVKGYQDIIQEHQDLKYLAFGKISLNEGEEFTRITGDFETTLVILSGKASISCENEKWSHLGERNNVFEGKATAVYMPCQSEYQVIAQTNNVQIAVCKVKAENKFRPFVVRPNDIIVNQRGKDTWQREVHDIIADNGNNRVQRIILGETFNDVGHWSSYPPHKHDGEFYPEEPNLEEVYHYQIDPDQGFGVQLYYTKDQSIDQAYIVKNGDSFAIEKGYHPVSAAGGYRLYYLWFMAGETDRNLKPFDDPDHKWLK</sequence>
<dbReference type="InterPro" id="IPR021120">
    <property type="entry name" value="KduI/IolB_isomerase"/>
</dbReference>
<dbReference type="EC" id="5.3.1.30" evidence="2"/>